<dbReference type="Gene3D" id="3.90.190.10">
    <property type="entry name" value="Protein tyrosine phosphatase superfamily"/>
    <property type="match status" value="1"/>
</dbReference>
<sequence length="194" mass="22219">MPITIFASYYIRPWYNEVIPGSKVYIGAVPLTFMGHMDLLEKELEVVGVINVMAEFDGPTTEYEKRNMHQLHIPTPDHMEPELNDIRQGVNYLKDYCPHPPKVDGQGNVISNDRPCKGVYVHCKGGVGRSATIVFCWLLETQGLGLIGTQKYFNSRRLVSKSLYKRPNVLAFYKLLQEGRLDQTQEIEETRKDI</sequence>
<keyword evidence="5" id="KW-1185">Reference proteome</keyword>
<evidence type="ECO:0000313" key="4">
    <source>
        <dbReference type="EMBL" id="KNC84138.1"/>
    </source>
</evidence>
<dbReference type="EMBL" id="KQ241785">
    <property type="protein sequence ID" value="KNC84138.1"/>
    <property type="molecule type" value="Genomic_DNA"/>
</dbReference>
<dbReference type="InterPro" id="IPR000387">
    <property type="entry name" value="Tyr_Pase_dom"/>
</dbReference>
<dbReference type="PANTHER" id="PTHR46274">
    <property type="entry name" value="PHOSPHATIDYLINOSITOL PHOSPHATASE"/>
    <property type="match status" value="1"/>
</dbReference>
<evidence type="ECO:0000256" key="2">
    <source>
        <dbReference type="ARBA" id="ARBA00022912"/>
    </source>
</evidence>
<organism evidence="4 5">
    <name type="scientific">Sphaeroforma arctica JP610</name>
    <dbReference type="NCBI Taxonomy" id="667725"/>
    <lineage>
        <taxon>Eukaryota</taxon>
        <taxon>Ichthyosporea</taxon>
        <taxon>Ichthyophonida</taxon>
        <taxon>Sphaeroforma</taxon>
    </lineage>
</organism>
<dbReference type="PROSITE" id="PS50056">
    <property type="entry name" value="TYR_PHOSPHATASE_2"/>
    <property type="match status" value="1"/>
</dbReference>
<dbReference type="SMART" id="SM00195">
    <property type="entry name" value="DSPc"/>
    <property type="match status" value="1"/>
</dbReference>
<evidence type="ECO:0000313" key="5">
    <source>
        <dbReference type="Proteomes" id="UP000054560"/>
    </source>
</evidence>
<accession>A0A0L0G7F0</accession>
<keyword evidence="2" id="KW-0904">Protein phosphatase</keyword>
<dbReference type="PROSITE" id="PS00383">
    <property type="entry name" value="TYR_PHOSPHATASE_1"/>
    <property type="match status" value="1"/>
</dbReference>
<keyword evidence="1" id="KW-0378">Hydrolase</keyword>
<dbReference type="InterPro" id="IPR016130">
    <property type="entry name" value="Tyr_Pase_AS"/>
</dbReference>
<name>A0A0L0G7F0_9EUKA</name>
<dbReference type="Proteomes" id="UP000054560">
    <property type="component" value="Unassembled WGS sequence"/>
</dbReference>
<dbReference type="OrthoDB" id="273181at2759"/>
<reference evidence="4 5" key="1">
    <citation type="submission" date="2011-02" db="EMBL/GenBank/DDBJ databases">
        <title>The Genome Sequence of Sphaeroforma arctica JP610.</title>
        <authorList>
            <consortium name="The Broad Institute Genome Sequencing Platform"/>
            <person name="Russ C."/>
            <person name="Cuomo C."/>
            <person name="Young S.K."/>
            <person name="Zeng Q."/>
            <person name="Gargeya S."/>
            <person name="Alvarado L."/>
            <person name="Berlin A."/>
            <person name="Chapman S.B."/>
            <person name="Chen Z."/>
            <person name="Freedman E."/>
            <person name="Gellesch M."/>
            <person name="Goldberg J."/>
            <person name="Griggs A."/>
            <person name="Gujja S."/>
            <person name="Heilman E."/>
            <person name="Heiman D."/>
            <person name="Howarth C."/>
            <person name="Mehta T."/>
            <person name="Neiman D."/>
            <person name="Pearson M."/>
            <person name="Roberts A."/>
            <person name="Saif S."/>
            <person name="Shea T."/>
            <person name="Shenoy N."/>
            <person name="Sisk P."/>
            <person name="Stolte C."/>
            <person name="Sykes S."/>
            <person name="White J."/>
            <person name="Yandava C."/>
            <person name="Burger G."/>
            <person name="Gray M.W."/>
            <person name="Holland P.W.H."/>
            <person name="King N."/>
            <person name="Lang F.B.F."/>
            <person name="Roger A.J."/>
            <person name="Ruiz-Trillo I."/>
            <person name="Haas B."/>
            <person name="Nusbaum C."/>
            <person name="Birren B."/>
        </authorList>
    </citation>
    <scope>NUCLEOTIDE SEQUENCE [LARGE SCALE GENOMIC DNA]</scope>
    <source>
        <strain evidence="4 5">JP610</strain>
    </source>
</reference>
<dbReference type="InterPro" id="IPR029021">
    <property type="entry name" value="Prot-tyrosine_phosphatase-like"/>
</dbReference>
<proteinExistence type="predicted"/>
<protein>
    <recommendedName>
        <fullName evidence="3">Tyrosine specific protein phosphatases domain-containing protein</fullName>
    </recommendedName>
</protein>
<dbReference type="RefSeq" id="XP_014158040.1">
    <property type="nucleotide sequence ID" value="XM_014302565.1"/>
</dbReference>
<evidence type="ECO:0000256" key="1">
    <source>
        <dbReference type="ARBA" id="ARBA00022801"/>
    </source>
</evidence>
<dbReference type="Pfam" id="PF00782">
    <property type="entry name" value="DSPc"/>
    <property type="match status" value="1"/>
</dbReference>
<dbReference type="AlphaFoldDB" id="A0A0L0G7F0"/>
<dbReference type="InterPro" id="IPR020422">
    <property type="entry name" value="TYR_PHOSPHATASE_DUAL_dom"/>
</dbReference>
<evidence type="ECO:0000259" key="3">
    <source>
        <dbReference type="PROSITE" id="PS50056"/>
    </source>
</evidence>
<feature type="domain" description="Tyrosine specific protein phosphatases" evidence="3">
    <location>
        <begin position="84"/>
        <end position="157"/>
    </location>
</feature>
<dbReference type="InterPro" id="IPR000340">
    <property type="entry name" value="Dual-sp_phosphatase_cat-dom"/>
</dbReference>
<dbReference type="GeneID" id="25904140"/>
<gene>
    <name evidence="4" type="ORF">SARC_03636</name>
</gene>
<dbReference type="eggNOG" id="KOG1719">
    <property type="taxonomic scope" value="Eukaryota"/>
</dbReference>
<dbReference type="GO" id="GO:0004721">
    <property type="term" value="F:phosphoprotein phosphatase activity"/>
    <property type="evidence" value="ECO:0007669"/>
    <property type="project" value="UniProtKB-KW"/>
</dbReference>
<dbReference type="PANTHER" id="PTHR46274:SF6">
    <property type="entry name" value="TYR_PHOSPHATASE_2 DOMAIN-CONTAINING PROTEIN"/>
    <property type="match status" value="1"/>
</dbReference>
<dbReference type="SUPFAM" id="SSF52799">
    <property type="entry name" value="(Phosphotyrosine protein) phosphatases II"/>
    <property type="match status" value="1"/>
</dbReference>